<gene>
    <name evidence="1" type="ORF">ACFQ1X_09650</name>
</gene>
<dbReference type="SUPFAM" id="SSF55961">
    <property type="entry name" value="Bet v1-like"/>
    <property type="match status" value="1"/>
</dbReference>
<protein>
    <submittedName>
        <fullName evidence="1">SRPBCC family protein</fullName>
    </submittedName>
</protein>
<name>A0ABW3LD83_9BACL</name>
<comment type="caution">
    <text evidence="1">The sequence shown here is derived from an EMBL/GenBank/DDBJ whole genome shotgun (WGS) entry which is preliminary data.</text>
</comment>
<dbReference type="RefSeq" id="WP_144839831.1">
    <property type="nucleotide sequence ID" value="NZ_JBHTKI010000012.1"/>
</dbReference>
<dbReference type="InterPro" id="IPR023393">
    <property type="entry name" value="START-like_dom_sf"/>
</dbReference>
<dbReference type="EMBL" id="JBHTKI010000012">
    <property type="protein sequence ID" value="MFD1031691.1"/>
    <property type="molecule type" value="Genomic_DNA"/>
</dbReference>
<keyword evidence="2" id="KW-1185">Reference proteome</keyword>
<sequence length="147" mass="16796">MAFSETVYIDAPIETVFKITTDFEQAPMIMENVIKAEKLTEGPLQVGAQVKETRNVRANEIVTVLHVIEFIPNQKYSVKSESGGMTVIYQYQFLANEDGTTVNFTGTIKSKGLKNAFIRPFFEKILKKEDENHLVKLKDYIEQQKTE</sequence>
<dbReference type="Proteomes" id="UP001597109">
    <property type="component" value="Unassembled WGS sequence"/>
</dbReference>
<dbReference type="Pfam" id="PF10604">
    <property type="entry name" value="Polyketide_cyc2"/>
    <property type="match status" value="1"/>
</dbReference>
<evidence type="ECO:0000313" key="1">
    <source>
        <dbReference type="EMBL" id="MFD1031691.1"/>
    </source>
</evidence>
<dbReference type="InterPro" id="IPR019587">
    <property type="entry name" value="Polyketide_cyclase/dehydratase"/>
</dbReference>
<evidence type="ECO:0000313" key="2">
    <source>
        <dbReference type="Proteomes" id="UP001597109"/>
    </source>
</evidence>
<organism evidence="1 2">
    <name type="scientific">Metaplanococcus flavidus</name>
    <dbReference type="NCBI Taxonomy" id="569883"/>
    <lineage>
        <taxon>Bacteria</taxon>
        <taxon>Bacillati</taxon>
        <taxon>Bacillota</taxon>
        <taxon>Bacilli</taxon>
        <taxon>Bacillales</taxon>
        <taxon>Caryophanaceae</taxon>
        <taxon>Metaplanococcus</taxon>
    </lineage>
</organism>
<dbReference type="Gene3D" id="3.30.530.20">
    <property type="match status" value="1"/>
</dbReference>
<proteinExistence type="predicted"/>
<reference evidence="2" key="1">
    <citation type="journal article" date="2019" name="Int. J. Syst. Evol. Microbiol.">
        <title>The Global Catalogue of Microorganisms (GCM) 10K type strain sequencing project: providing services to taxonomists for standard genome sequencing and annotation.</title>
        <authorList>
            <consortium name="The Broad Institute Genomics Platform"/>
            <consortium name="The Broad Institute Genome Sequencing Center for Infectious Disease"/>
            <person name="Wu L."/>
            <person name="Ma J."/>
        </authorList>
    </citation>
    <scope>NUCLEOTIDE SEQUENCE [LARGE SCALE GENOMIC DNA]</scope>
    <source>
        <strain evidence="2">CCUG 56756</strain>
    </source>
</reference>
<accession>A0ABW3LD83</accession>